<dbReference type="Gene3D" id="3.30.465.10">
    <property type="match status" value="1"/>
</dbReference>
<reference evidence="4 5" key="1">
    <citation type="journal article" date="2024" name="Chem. Sci.">
        <title>Discovery of megapolipeptins by genome mining of a Burkholderiales bacteria collection.</title>
        <authorList>
            <person name="Paulo B.S."/>
            <person name="Recchia M.J.J."/>
            <person name="Lee S."/>
            <person name="Fergusson C.H."/>
            <person name="Romanowski S.B."/>
            <person name="Hernandez A."/>
            <person name="Krull N."/>
            <person name="Liu D.Y."/>
            <person name="Cavanagh H."/>
            <person name="Bos A."/>
            <person name="Gray C.A."/>
            <person name="Murphy B.T."/>
            <person name="Linington R.G."/>
            <person name="Eustaquio A.S."/>
        </authorList>
    </citation>
    <scope>NUCLEOTIDE SEQUENCE [LARGE SCALE GENOMIC DNA]</scope>
    <source>
        <strain evidence="4 5">RL21-008-BIB-A</strain>
    </source>
</reference>
<proteinExistence type="predicted"/>
<dbReference type="NCBIfam" id="NF008439">
    <property type="entry name" value="PRK11282.1"/>
    <property type="match status" value="1"/>
</dbReference>
<evidence type="ECO:0000313" key="5">
    <source>
        <dbReference type="Proteomes" id="UP001629246"/>
    </source>
</evidence>
<dbReference type="GO" id="GO:0019154">
    <property type="term" value="F:glycolate dehydrogenase activity"/>
    <property type="evidence" value="ECO:0007669"/>
    <property type="project" value="UniProtKB-EC"/>
</dbReference>
<gene>
    <name evidence="4" type="primary">glcE</name>
    <name evidence="4" type="ORF">PQR62_22100</name>
</gene>
<evidence type="ECO:0000313" key="4">
    <source>
        <dbReference type="EMBL" id="MFL9926980.1"/>
    </source>
</evidence>
<keyword evidence="5" id="KW-1185">Reference proteome</keyword>
<dbReference type="RefSeq" id="WP_408160206.1">
    <property type="nucleotide sequence ID" value="NZ_JAQQFM010000011.1"/>
</dbReference>
<dbReference type="SUPFAM" id="SSF55103">
    <property type="entry name" value="FAD-linked oxidases, C-terminal domain"/>
    <property type="match status" value="1"/>
</dbReference>
<dbReference type="EMBL" id="JAQQFM010000011">
    <property type="protein sequence ID" value="MFL9926980.1"/>
    <property type="molecule type" value="Genomic_DNA"/>
</dbReference>
<dbReference type="PANTHER" id="PTHR11748:SF103">
    <property type="entry name" value="GLYCOLATE OXIDASE SUBUNIT GLCE"/>
    <property type="match status" value="1"/>
</dbReference>
<dbReference type="SUPFAM" id="SSF56176">
    <property type="entry name" value="FAD-binding/transporter-associated domain-like"/>
    <property type="match status" value="1"/>
</dbReference>
<dbReference type="PANTHER" id="PTHR11748">
    <property type="entry name" value="D-LACTATE DEHYDROGENASE"/>
    <property type="match status" value="1"/>
</dbReference>
<dbReference type="Pfam" id="PF01565">
    <property type="entry name" value="FAD_binding_4"/>
    <property type="match status" value="1"/>
</dbReference>
<dbReference type="EC" id="1.1.99.14" evidence="4"/>
<dbReference type="InterPro" id="IPR036318">
    <property type="entry name" value="FAD-bd_PCMH-like_sf"/>
</dbReference>
<keyword evidence="4" id="KW-0560">Oxidoreductase</keyword>
<dbReference type="Proteomes" id="UP001629246">
    <property type="component" value="Unassembled WGS sequence"/>
</dbReference>
<organism evidence="4 5">
    <name type="scientific">Herbaspirillum lusitanum</name>
    <dbReference type="NCBI Taxonomy" id="213312"/>
    <lineage>
        <taxon>Bacteria</taxon>
        <taxon>Pseudomonadati</taxon>
        <taxon>Pseudomonadota</taxon>
        <taxon>Betaproteobacteria</taxon>
        <taxon>Burkholderiales</taxon>
        <taxon>Oxalobacteraceae</taxon>
        <taxon>Herbaspirillum</taxon>
    </lineage>
</organism>
<dbReference type="PROSITE" id="PS51387">
    <property type="entry name" value="FAD_PCMH"/>
    <property type="match status" value="1"/>
</dbReference>
<keyword evidence="2" id="KW-0274">FAD</keyword>
<name>A0ABW9AEY2_9BURK</name>
<evidence type="ECO:0000256" key="2">
    <source>
        <dbReference type="ARBA" id="ARBA00022827"/>
    </source>
</evidence>
<protein>
    <submittedName>
        <fullName evidence="4">Glycolate oxidase subunit GlcE</fullName>
        <ecNumber evidence="4">1.1.99.14</ecNumber>
    </submittedName>
</protein>
<comment type="caution">
    <text evidence="4">The sequence shown here is derived from an EMBL/GenBank/DDBJ whole genome shotgun (WGS) entry which is preliminary data.</text>
</comment>
<accession>A0ABW9AEY2</accession>
<dbReference type="InterPro" id="IPR016169">
    <property type="entry name" value="FAD-bd_PCMH_sub2"/>
</dbReference>
<dbReference type="InterPro" id="IPR016166">
    <property type="entry name" value="FAD-bd_PCMH"/>
</dbReference>
<feature type="domain" description="FAD-binding PCMH-type" evidence="3">
    <location>
        <begin position="1"/>
        <end position="182"/>
    </location>
</feature>
<sequence length="369" mass="39741">MHDTPQQQSSDALQATLENFRSRIQAASAQRTPLQIRGAGTKDWYGQTLQGELLDTRAYRGIVDYEPTELVITARCGTPLAEIDAALAQHNQMLAWEPPRFGGISTVGGMVAAGLSGPARQSAGSVRDFVLGAVLMDAQGQVLHFGGQVMKNVAGYDVSRLLTASLGTLGLILEVSLKVLPRPFASNTRVFEVDQENAIRLLNEWGGQPLPLTASAWVNNVLTIRLAGAQAAVDSAIRKLGGSELSNGDDFWRDLREQTHAFFAQPEQALWRLSLPSTTPALGLPGRQLIEWGGAQRWLRPDDGSHGDAVAIRAAAIQAGGHASLHRGGDKSIGVFHPLQPAVERIHRRLKAEFDPAGIFNPGRMYAGL</sequence>
<evidence type="ECO:0000256" key="1">
    <source>
        <dbReference type="ARBA" id="ARBA00022630"/>
    </source>
</evidence>
<evidence type="ECO:0000259" key="3">
    <source>
        <dbReference type="PROSITE" id="PS51387"/>
    </source>
</evidence>
<keyword evidence="1" id="KW-0285">Flavoprotein</keyword>
<dbReference type="InterPro" id="IPR006094">
    <property type="entry name" value="Oxid_FAD_bind_N"/>
</dbReference>
<dbReference type="InterPro" id="IPR016164">
    <property type="entry name" value="FAD-linked_Oxase-like_C"/>
</dbReference>